<dbReference type="Gene3D" id="1.10.510.10">
    <property type="entry name" value="Transferase(Phosphotransferase) domain 1"/>
    <property type="match status" value="1"/>
</dbReference>
<evidence type="ECO:0000313" key="10">
    <source>
        <dbReference type="Proteomes" id="UP000717996"/>
    </source>
</evidence>
<dbReference type="GO" id="GO:0005524">
    <property type="term" value="F:ATP binding"/>
    <property type="evidence" value="ECO:0007669"/>
    <property type="project" value="UniProtKB-UniRule"/>
</dbReference>
<dbReference type="InterPro" id="IPR008271">
    <property type="entry name" value="Ser/Thr_kinase_AS"/>
</dbReference>
<keyword evidence="6 7" id="KW-0067">ATP-binding</keyword>
<proteinExistence type="inferred from homology"/>
<accession>A0A9P6YJL5</accession>
<evidence type="ECO:0000256" key="2">
    <source>
        <dbReference type="ARBA" id="ARBA00022527"/>
    </source>
</evidence>
<name>A0A9P6YJL5_RHIOR</name>
<dbReference type="GO" id="GO:0035556">
    <property type="term" value="P:intracellular signal transduction"/>
    <property type="evidence" value="ECO:0007669"/>
    <property type="project" value="TreeGrafter"/>
</dbReference>
<dbReference type="PROSITE" id="PS00108">
    <property type="entry name" value="PROTEIN_KINASE_ST"/>
    <property type="match status" value="1"/>
</dbReference>
<evidence type="ECO:0000256" key="6">
    <source>
        <dbReference type="ARBA" id="ARBA00022840"/>
    </source>
</evidence>
<dbReference type="SUPFAM" id="SSF56112">
    <property type="entry name" value="Protein kinase-like (PK-like)"/>
    <property type="match status" value="1"/>
</dbReference>
<gene>
    <name evidence="9" type="ORF">G6F51_002781</name>
</gene>
<comment type="caution">
    <text evidence="9">The sequence shown here is derived from an EMBL/GenBank/DDBJ whole genome shotgun (WGS) entry which is preliminary data.</text>
</comment>
<sequence>MLSLSSRNPVAHNQQAKLALDYNELLKELSSHKLTSVGCYTIGETIGEGTFGKVSKGTHKLTGKVVSIKKISKQHAPMMAREIHHHKQIKHPNVVMLYEMITTESSIHIISEYCPNGDLLDALTLAGGRCSETRVHKWFHQLTDAISYCHSQHIVHRDLKLENILLDADDNVKVCDFGFARFTQKNQYLETFCGSPSYSAPEIILRKKYTGPETDIWSLGVILYTLLSGEFPFDDDSEVITQRKIVQVDYQIPYYFSSKLSNLIHGMLQFEPSHRFTMDTIMNHAWMTEIEDDMLEEELTPSSSTNSNSSSITDIEPFVHHISSPSLFQPFQQIKPTLDLTKEPTQFSTHLLDSHHKKYTTNIPPKPFLPPSFSQKTQGMSVTEQRLFTALLAAGFDRDALVKMRSGECDTSSTLWHLLLENMTVKSSPSSDELDFAVKEQTNQPTKAVDCAVQTSLVMNEESIHSQIEPCDMKPYPKPTRPPAIQTVGFGSTIEEQRSGWFSSVKSWFGSKPQPTFPASNYNIDRKNEENDIIMSPPIYRTGSQKYRRKAIQLAEPPVNELDRLTYNNTTITNKDITHHKVIASPTHLNELNQSSFINVPPAALTSGIVTDTFSILSDDTAQPKEVNICQKHYSMMHTLQQQPTPPPSPPVWATTAIKKSEEYMIPSPVMSPIEETMVDLSAQKKPSMVLPSLLNENKIEKPLVTQRTLPTAPKPSLPLSSSRFNFAPRSRLSAYGVQESRNLPISKTIIEEEEE</sequence>
<protein>
    <recommendedName>
        <fullName evidence="8">Protein kinase domain-containing protein</fullName>
    </recommendedName>
</protein>
<keyword evidence="2" id="KW-0723">Serine/threonine-protein kinase</keyword>
<dbReference type="GO" id="GO:0005737">
    <property type="term" value="C:cytoplasm"/>
    <property type="evidence" value="ECO:0007669"/>
    <property type="project" value="TreeGrafter"/>
</dbReference>
<dbReference type="FunFam" id="1.10.510.10:FF:000571">
    <property type="entry name" value="Maternal embryonic leucine zipper kinase"/>
    <property type="match status" value="1"/>
</dbReference>
<reference evidence="9" key="1">
    <citation type="journal article" date="2020" name="Microb. Genom.">
        <title>Genetic diversity of clinical and environmental Mucorales isolates obtained from an investigation of mucormycosis cases among solid organ transplant recipients.</title>
        <authorList>
            <person name="Nguyen M.H."/>
            <person name="Kaul D."/>
            <person name="Muto C."/>
            <person name="Cheng S.J."/>
            <person name="Richter R.A."/>
            <person name="Bruno V.M."/>
            <person name="Liu G."/>
            <person name="Beyhan S."/>
            <person name="Sundermann A.J."/>
            <person name="Mounaud S."/>
            <person name="Pasculle A.W."/>
            <person name="Nierman W.C."/>
            <person name="Driscoll E."/>
            <person name="Cumbie R."/>
            <person name="Clancy C.J."/>
            <person name="Dupont C.L."/>
        </authorList>
    </citation>
    <scope>NUCLEOTIDE SEQUENCE</scope>
    <source>
        <strain evidence="9">GL16</strain>
    </source>
</reference>
<evidence type="ECO:0000256" key="1">
    <source>
        <dbReference type="ARBA" id="ARBA00010791"/>
    </source>
</evidence>
<dbReference type="Pfam" id="PF00069">
    <property type="entry name" value="Pkinase"/>
    <property type="match status" value="1"/>
</dbReference>
<feature type="domain" description="Protein kinase" evidence="8">
    <location>
        <begin position="40"/>
        <end position="287"/>
    </location>
</feature>
<dbReference type="GO" id="GO:0004674">
    <property type="term" value="F:protein serine/threonine kinase activity"/>
    <property type="evidence" value="ECO:0007669"/>
    <property type="project" value="UniProtKB-KW"/>
</dbReference>
<dbReference type="SMART" id="SM00220">
    <property type="entry name" value="S_TKc"/>
    <property type="match status" value="1"/>
</dbReference>
<keyword evidence="5" id="KW-0418">Kinase</keyword>
<evidence type="ECO:0000313" key="9">
    <source>
        <dbReference type="EMBL" id="KAG1549897.1"/>
    </source>
</evidence>
<organism evidence="9 10">
    <name type="scientific">Rhizopus oryzae</name>
    <name type="common">Mucormycosis agent</name>
    <name type="synonym">Rhizopus arrhizus var. delemar</name>
    <dbReference type="NCBI Taxonomy" id="64495"/>
    <lineage>
        <taxon>Eukaryota</taxon>
        <taxon>Fungi</taxon>
        <taxon>Fungi incertae sedis</taxon>
        <taxon>Mucoromycota</taxon>
        <taxon>Mucoromycotina</taxon>
        <taxon>Mucoromycetes</taxon>
        <taxon>Mucorales</taxon>
        <taxon>Mucorineae</taxon>
        <taxon>Rhizopodaceae</taxon>
        <taxon>Rhizopus</taxon>
    </lineage>
</organism>
<keyword evidence="4 7" id="KW-0547">Nucleotide-binding</keyword>
<feature type="binding site" evidence="7">
    <location>
        <position position="70"/>
    </location>
    <ligand>
        <name>ATP</name>
        <dbReference type="ChEBI" id="CHEBI:30616"/>
    </ligand>
</feature>
<dbReference type="EMBL" id="JAANIT010000249">
    <property type="protein sequence ID" value="KAG1549897.1"/>
    <property type="molecule type" value="Genomic_DNA"/>
</dbReference>
<dbReference type="PANTHER" id="PTHR24346">
    <property type="entry name" value="MAP/MICROTUBULE AFFINITY-REGULATING KINASE"/>
    <property type="match status" value="1"/>
</dbReference>
<dbReference type="PROSITE" id="PS00107">
    <property type="entry name" value="PROTEIN_KINASE_ATP"/>
    <property type="match status" value="1"/>
</dbReference>
<dbReference type="InterPro" id="IPR011009">
    <property type="entry name" value="Kinase-like_dom_sf"/>
</dbReference>
<evidence type="ECO:0000256" key="3">
    <source>
        <dbReference type="ARBA" id="ARBA00022679"/>
    </source>
</evidence>
<evidence type="ECO:0000256" key="7">
    <source>
        <dbReference type="PROSITE-ProRule" id="PRU10141"/>
    </source>
</evidence>
<dbReference type="InterPro" id="IPR017441">
    <property type="entry name" value="Protein_kinase_ATP_BS"/>
</dbReference>
<dbReference type="InterPro" id="IPR000719">
    <property type="entry name" value="Prot_kinase_dom"/>
</dbReference>
<dbReference type="PANTHER" id="PTHR24346:SF82">
    <property type="entry name" value="KP78A-RELATED"/>
    <property type="match status" value="1"/>
</dbReference>
<dbReference type="PROSITE" id="PS50011">
    <property type="entry name" value="PROTEIN_KINASE_DOM"/>
    <property type="match status" value="1"/>
</dbReference>
<evidence type="ECO:0000259" key="8">
    <source>
        <dbReference type="PROSITE" id="PS50011"/>
    </source>
</evidence>
<comment type="similarity">
    <text evidence="1">Belongs to the protein kinase superfamily. CAMK Ser/Thr protein kinase family. NIM1 subfamily.</text>
</comment>
<dbReference type="CDD" id="cd14003">
    <property type="entry name" value="STKc_AMPK-like"/>
    <property type="match status" value="1"/>
</dbReference>
<dbReference type="OrthoDB" id="2231511at2759"/>
<evidence type="ECO:0000256" key="5">
    <source>
        <dbReference type="ARBA" id="ARBA00022777"/>
    </source>
</evidence>
<evidence type="ECO:0000256" key="4">
    <source>
        <dbReference type="ARBA" id="ARBA00022741"/>
    </source>
</evidence>
<keyword evidence="3" id="KW-0808">Transferase</keyword>
<dbReference type="AlphaFoldDB" id="A0A9P6YJL5"/>
<dbReference type="Proteomes" id="UP000717996">
    <property type="component" value="Unassembled WGS sequence"/>
</dbReference>